<feature type="region of interest" description="Disordered" evidence="1">
    <location>
        <begin position="969"/>
        <end position="994"/>
    </location>
</feature>
<dbReference type="SUPFAM" id="SSF48371">
    <property type="entry name" value="ARM repeat"/>
    <property type="match status" value="1"/>
</dbReference>
<keyword evidence="2" id="KW-1133">Transmembrane helix</keyword>
<keyword evidence="2" id="KW-0812">Transmembrane</keyword>
<feature type="compositionally biased region" description="Low complexity" evidence="1">
    <location>
        <begin position="969"/>
        <end position="981"/>
    </location>
</feature>
<evidence type="ECO:0000313" key="4">
    <source>
        <dbReference type="EMBL" id="TCD68664.1"/>
    </source>
</evidence>
<gene>
    <name evidence="4" type="ORF">EIP91_010186</name>
</gene>
<dbReference type="Proteomes" id="UP000292702">
    <property type="component" value="Unassembled WGS sequence"/>
</dbReference>
<evidence type="ECO:0000256" key="2">
    <source>
        <dbReference type="SAM" id="Phobius"/>
    </source>
</evidence>
<name>A0A4R0RZH2_9APHY</name>
<feature type="domain" description="DUF6535" evidence="3">
    <location>
        <begin position="52"/>
        <end position="228"/>
    </location>
</feature>
<feature type="transmembrane region" description="Helical" evidence="2">
    <location>
        <begin position="78"/>
        <end position="96"/>
    </location>
</feature>
<feature type="transmembrane region" description="Helical" evidence="2">
    <location>
        <begin position="142"/>
        <end position="164"/>
    </location>
</feature>
<reference evidence="4 5" key="1">
    <citation type="submission" date="2018-11" db="EMBL/GenBank/DDBJ databases">
        <title>Genome assembly of Steccherinum ochraceum LE-BIN_3174, the white-rot fungus of the Steccherinaceae family (The Residual Polyporoid clade, Polyporales, Basidiomycota).</title>
        <authorList>
            <person name="Fedorova T.V."/>
            <person name="Glazunova O.A."/>
            <person name="Landesman E.O."/>
            <person name="Moiseenko K.V."/>
            <person name="Psurtseva N.V."/>
            <person name="Savinova O.S."/>
            <person name="Shakhova N.V."/>
            <person name="Tyazhelova T.V."/>
            <person name="Vasina D.V."/>
        </authorList>
    </citation>
    <scope>NUCLEOTIDE SEQUENCE [LARGE SCALE GENOMIC DNA]</scope>
    <source>
        <strain evidence="4 5">LE-BIN_3174</strain>
    </source>
</reference>
<dbReference type="InterPro" id="IPR045338">
    <property type="entry name" value="DUF6535"/>
</dbReference>
<dbReference type="EMBL" id="RWJN01000060">
    <property type="protein sequence ID" value="TCD68664.1"/>
    <property type="molecule type" value="Genomic_DNA"/>
</dbReference>
<dbReference type="AlphaFoldDB" id="A0A4R0RZH2"/>
<dbReference type="InterPro" id="IPR016024">
    <property type="entry name" value="ARM-type_fold"/>
</dbReference>
<keyword evidence="5" id="KW-1185">Reference proteome</keyword>
<protein>
    <recommendedName>
        <fullName evidence="3">DUF6535 domain-containing protein</fullName>
    </recommendedName>
</protein>
<feature type="transmembrane region" description="Helical" evidence="2">
    <location>
        <begin position="233"/>
        <end position="257"/>
    </location>
</feature>
<accession>A0A4R0RZH2</accession>
<evidence type="ECO:0000313" key="5">
    <source>
        <dbReference type="Proteomes" id="UP000292702"/>
    </source>
</evidence>
<proteinExistence type="predicted"/>
<keyword evidence="2" id="KW-0472">Membrane</keyword>
<dbReference type="Pfam" id="PF20153">
    <property type="entry name" value="DUF6535"/>
    <property type="match status" value="1"/>
</dbReference>
<dbReference type="OrthoDB" id="3185525at2759"/>
<evidence type="ECO:0000259" key="3">
    <source>
        <dbReference type="Pfam" id="PF20153"/>
    </source>
</evidence>
<sequence>MSSDAPETNPVPSGDRKLTRDEVLVVVKDILATLEKSTIVPQGVTDKVLRFWTRYKTAADEFDAEFLQKYREDMDTSMIFAGLFSAVTATVASMTLSDLQPDSSQTTQALLQNIWLSLNHTAGPAPPAVALPNWDGPSVSVVWVQSLLYSSLACSLFAALGAVLGKQWLNRYSSVGERGTLADRGKERQRKLRGLQDWHFHRVLEALPVLLQISLLLFGLALSAFMWTQQRAVGIVLILANCLGAVFYFSVIGASVVSDDSPFHTPLSDFLRQAIHIIADWTNAAGMRWTRSKMKNWIQKPWAEKIRPWCSALGQKLVTAASLVSQVLKAVTAATLVPVQHLQRFTAARVSRLSQTRDVTDTRLPSAIQALGSRVSLPRVIETNESSLRDPSHGSRQVGTLEYDSAEALLWLLETSTDPSVQVDALQAAHLIEWPHKSRKSLCTPSRLEFLLQQITSCFQENPWSVDHMLLPPSHVPRAAGLCTALLCLFGEFCALDQDALQRFLKEKWRFMQFRKVIRLLAVYEYASQEQFVLYLAFLTFHSITEYEALAQNHILITYSSPIMSTQALCTRTLFYLAQLKMDKPHRKSIVHAIAQHCKQSHSEEVRDVTVVAIAAIMLGYPPPVPHSVDQPANARDLNAWIPDSSNQRDMTRSLSLFLSNDSQGWEDEALWQLTEAVFVIVARREDEVDSDDSLIYCLDWATKIPAPIDGVVASLQDPLFRLHCTTLRLIYILTALPHISSNVVVRDLTIRCLPFITQSRPVEPSLGRPPSPLWSAEDSLRNIFERDKCFIDILVSLSFNVGDTWLDDSANVTLVRSLGRVVVSRWMHGAISWNTHPAQMLPSARRLLCYAKIRRPTEQDWGNDRAFVQEFTVAVTMDWIYSAYVYPYPPDVPLTALATTDAELIAYTVEVLDALDVRTTIRIAPEFLGDLHRRLSDTCVFSPNLEARLGPLLDAMNRKKREVEHLQSLSPSQIPLPLSPTASLKDEDDATIM</sequence>
<comment type="caution">
    <text evidence="4">The sequence shown here is derived from an EMBL/GenBank/DDBJ whole genome shotgun (WGS) entry which is preliminary data.</text>
</comment>
<evidence type="ECO:0000256" key="1">
    <source>
        <dbReference type="SAM" id="MobiDB-lite"/>
    </source>
</evidence>
<organism evidence="4 5">
    <name type="scientific">Steccherinum ochraceum</name>
    <dbReference type="NCBI Taxonomy" id="92696"/>
    <lineage>
        <taxon>Eukaryota</taxon>
        <taxon>Fungi</taxon>
        <taxon>Dikarya</taxon>
        <taxon>Basidiomycota</taxon>
        <taxon>Agaricomycotina</taxon>
        <taxon>Agaricomycetes</taxon>
        <taxon>Polyporales</taxon>
        <taxon>Steccherinaceae</taxon>
        <taxon>Steccherinum</taxon>
    </lineage>
</organism>